<dbReference type="VEuPathDB" id="VectorBase:AQUA000939"/>
<keyword evidence="3" id="KW-1185">Reference proteome</keyword>
<name>A0A182WTT4_ANOQN</name>
<organism evidence="2 3">
    <name type="scientific">Anopheles quadriannulatus</name>
    <name type="common">Mosquito</name>
    <dbReference type="NCBI Taxonomy" id="34691"/>
    <lineage>
        <taxon>Eukaryota</taxon>
        <taxon>Metazoa</taxon>
        <taxon>Ecdysozoa</taxon>
        <taxon>Arthropoda</taxon>
        <taxon>Hexapoda</taxon>
        <taxon>Insecta</taxon>
        <taxon>Pterygota</taxon>
        <taxon>Neoptera</taxon>
        <taxon>Endopterygota</taxon>
        <taxon>Diptera</taxon>
        <taxon>Nematocera</taxon>
        <taxon>Culicoidea</taxon>
        <taxon>Culicidae</taxon>
        <taxon>Anophelinae</taxon>
        <taxon>Anopheles</taxon>
    </lineage>
</organism>
<keyword evidence="1" id="KW-1133">Transmembrane helix</keyword>
<feature type="transmembrane region" description="Helical" evidence="1">
    <location>
        <begin position="42"/>
        <end position="65"/>
    </location>
</feature>
<keyword evidence="1" id="KW-0812">Transmembrane</keyword>
<accession>A0A182WTT4</accession>
<proteinExistence type="predicted"/>
<dbReference type="Proteomes" id="UP000076407">
    <property type="component" value="Unassembled WGS sequence"/>
</dbReference>
<feature type="transmembrane region" description="Helical" evidence="1">
    <location>
        <begin position="105"/>
        <end position="124"/>
    </location>
</feature>
<dbReference type="EnsemblMetazoa" id="AQUA000939-RA">
    <property type="protein sequence ID" value="AQUA000939-PA"/>
    <property type="gene ID" value="AQUA000939"/>
</dbReference>
<feature type="transmembrane region" description="Helical" evidence="1">
    <location>
        <begin position="242"/>
        <end position="263"/>
    </location>
</feature>
<dbReference type="AlphaFoldDB" id="A0A182WTT4"/>
<feature type="transmembrane region" description="Helical" evidence="1">
    <location>
        <begin position="136"/>
        <end position="156"/>
    </location>
</feature>
<sequence>MSTNKIHKVFLYSLAISLIAIFITLASKVFPIANLPLSTNLIIVGTCLANFASVIALIIGIVTVLTMTMGKILCVLIASVNLVAMAYTVYSIMHYLDEQPLLEIFISPCLANMVLAVLLVIGIATQEISLIRLFKIFLYAQLVFALLMVVYGHRFFESVKLPMMVKAYFSIMFRRTAIYELVVPCALNIFFAMCWIIGAGLWRPALIAMFKYFSYIQMALLAAVILYSAYYSYAKGLSSNLVTVMSLLTSLFFLSLMEVLIAIGTERAIAKERNVLRLMHTGQEMSDWSHT</sequence>
<keyword evidence="1" id="KW-0472">Membrane</keyword>
<feature type="transmembrane region" description="Helical" evidence="1">
    <location>
        <begin position="72"/>
        <end position="93"/>
    </location>
</feature>
<reference evidence="2" key="1">
    <citation type="submission" date="2020-05" db="UniProtKB">
        <authorList>
            <consortium name="EnsemblMetazoa"/>
        </authorList>
    </citation>
    <scope>IDENTIFICATION</scope>
    <source>
        <strain evidence="2">SANGQUA</strain>
    </source>
</reference>
<evidence type="ECO:0000313" key="3">
    <source>
        <dbReference type="Proteomes" id="UP000076407"/>
    </source>
</evidence>
<evidence type="ECO:0000256" key="1">
    <source>
        <dbReference type="SAM" id="Phobius"/>
    </source>
</evidence>
<protein>
    <submittedName>
        <fullName evidence="2">Uncharacterized protein</fullName>
    </submittedName>
</protein>
<feature type="transmembrane region" description="Helical" evidence="1">
    <location>
        <begin position="9"/>
        <end position="30"/>
    </location>
</feature>
<feature type="transmembrane region" description="Helical" evidence="1">
    <location>
        <begin position="176"/>
        <end position="200"/>
    </location>
</feature>
<feature type="transmembrane region" description="Helical" evidence="1">
    <location>
        <begin position="212"/>
        <end position="230"/>
    </location>
</feature>
<evidence type="ECO:0000313" key="2">
    <source>
        <dbReference type="EnsemblMetazoa" id="AQUA000939-PA"/>
    </source>
</evidence>